<dbReference type="InterPro" id="IPR008979">
    <property type="entry name" value="Galactose-bd-like_sf"/>
</dbReference>
<proteinExistence type="predicted"/>
<dbReference type="Gene3D" id="2.60.120.260">
    <property type="entry name" value="Galactose-binding domain-like"/>
    <property type="match status" value="2"/>
</dbReference>
<keyword evidence="3" id="KW-1185">Reference proteome</keyword>
<dbReference type="InterPro" id="IPR012341">
    <property type="entry name" value="6hp_glycosidase-like_sf"/>
</dbReference>
<protein>
    <recommendedName>
        <fullName evidence="1">Alpha-L-rhamnosidase six-hairpin glycosidase domain-containing protein</fullName>
    </recommendedName>
</protein>
<evidence type="ECO:0000259" key="1">
    <source>
        <dbReference type="Pfam" id="PF17389"/>
    </source>
</evidence>
<evidence type="ECO:0000313" key="2">
    <source>
        <dbReference type="EMBL" id="CAK7226325.1"/>
    </source>
</evidence>
<dbReference type="SUPFAM" id="SSF48208">
    <property type="entry name" value="Six-hairpin glycosidases"/>
    <property type="match status" value="1"/>
</dbReference>
<sequence length="828" mass="93760">MTILTAAPKGLKAANWIWLDGFDDAAAAGQFVLFRKIFLVDSLDSIPSDQPIPLQVSADTRYRLYLNGHSISFGPCKSYLGRWNYETVDNIRPWLREGQNVLAARVLRFSSTHPGCLSMIRSAQPGFLLACSLPQETIATDTSWKCYRDEATKLVDDDAWDYRLGPQFLGLNETVDGRLSLSYQNWTDVEYSDSTWPMAVIQRTSTRKMSPMLTPHRLVPREIPALTEEVAQFDGATKSSGSDSLSTSDWTQLVTAGVPVTVPANTVHTVDIFSSALTTGFIDLQCTLDGPEDDGVSVQLLYSECYETPWTDGQPRNKGDRTDFTNGELYGPSDTYTPHKGDNHYSPFWWRTFRYIHLTVTTAASPITFTGLSYRSTHYPLRVASTIQSSSPLLNDLWTVSLRTLQNCMHETYEDCPFYEQNQFAMDARTQILLTYLVSRDDRLARKTMRGFYASRRDDGLVETHYPCPGRAISIPTFSLFWVLMVWDHMVYFGDEALVRYYLGGIDGVLGYFERHLNEQGLVGQFDVDSGETWAFVDWVDEWRTPGRGFTGMAVPRAYYSHGAATFHSLLYAYTLLKASELCTFAGRHDTAREYKQRHGDLVAAVKAYCFDKDSGFFLDGPGTMDERSQHVQVFAVLAGCLDSEEEKHALMRKSVLEREKHSLAQASFAMGFYVFRAVALAGVYEECWPTLIQPWQTMLDQNLTTWAESSSMVRSDCHGWSAVPLYEIVTEVLGVEYRSAAYVERGDKREKEERNETIRIAPRRALADNMEASIVVGDISEENPDVISVAWEKGQELVLSTTRKEKVEVQVKKETEWVTKTFEMMKL</sequence>
<reference evidence="2 3" key="1">
    <citation type="submission" date="2024-01" db="EMBL/GenBank/DDBJ databases">
        <authorList>
            <person name="Allen C."/>
            <person name="Tagirdzhanova G."/>
        </authorList>
    </citation>
    <scope>NUCLEOTIDE SEQUENCE [LARGE SCALE GENOMIC DNA]</scope>
</reference>
<gene>
    <name evidence="2" type="ORF">SBRCBS47491_006191</name>
</gene>
<comment type="caution">
    <text evidence="2">The sequence shown here is derived from an EMBL/GenBank/DDBJ whole genome shotgun (WGS) entry which is preliminary data.</text>
</comment>
<dbReference type="PANTHER" id="PTHR34987:SF2">
    <property type="entry name" value="B, PUTATIVE (AFU_ORTHOLOGUE AFUA_7G05040)-RELATED"/>
    <property type="match status" value="1"/>
</dbReference>
<organism evidence="2 3">
    <name type="scientific">Sporothrix bragantina</name>
    <dbReference type="NCBI Taxonomy" id="671064"/>
    <lineage>
        <taxon>Eukaryota</taxon>
        <taxon>Fungi</taxon>
        <taxon>Dikarya</taxon>
        <taxon>Ascomycota</taxon>
        <taxon>Pezizomycotina</taxon>
        <taxon>Sordariomycetes</taxon>
        <taxon>Sordariomycetidae</taxon>
        <taxon>Ophiostomatales</taxon>
        <taxon>Ophiostomataceae</taxon>
        <taxon>Sporothrix</taxon>
    </lineage>
</organism>
<evidence type="ECO:0000313" key="3">
    <source>
        <dbReference type="Proteomes" id="UP001642406"/>
    </source>
</evidence>
<dbReference type="InterPro" id="IPR035396">
    <property type="entry name" value="Bac_rhamnosid6H"/>
</dbReference>
<dbReference type="Proteomes" id="UP001642406">
    <property type="component" value="Unassembled WGS sequence"/>
</dbReference>
<dbReference type="Pfam" id="PF17389">
    <property type="entry name" value="Bac_rhamnosid6H"/>
    <property type="match status" value="1"/>
</dbReference>
<name>A0ABP0C575_9PEZI</name>
<dbReference type="Gene3D" id="2.60.420.10">
    <property type="entry name" value="Maltose phosphorylase, domain 3"/>
    <property type="match status" value="1"/>
</dbReference>
<dbReference type="EMBL" id="CAWUHC010000059">
    <property type="protein sequence ID" value="CAK7226325.1"/>
    <property type="molecule type" value="Genomic_DNA"/>
</dbReference>
<accession>A0ABP0C575</accession>
<dbReference type="InterPro" id="IPR008928">
    <property type="entry name" value="6-hairpin_glycosidase_sf"/>
</dbReference>
<feature type="domain" description="Alpha-L-rhamnosidase six-hairpin glycosidase" evidence="1">
    <location>
        <begin position="384"/>
        <end position="721"/>
    </location>
</feature>
<dbReference type="SUPFAM" id="SSF49785">
    <property type="entry name" value="Galactose-binding domain-like"/>
    <property type="match status" value="1"/>
</dbReference>
<dbReference type="PANTHER" id="PTHR34987">
    <property type="entry name" value="C, PUTATIVE (AFU_ORTHOLOGUE AFUA_3G02880)-RELATED"/>
    <property type="match status" value="1"/>
</dbReference>
<dbReference type="Gene3D" id="1.50.10.10">
    <property type="match status" value="1"/>
</dbReference>